<keyword evidence="2" id="KW-1133">Transmembrane helix</keyword>
<feature type="transmembrane region" description="Helical" evidence="2">
    <location>
        <begin position="31"/>
        <end position="49"/>
    </location>
</feature>
<gene>
    <name evidence="3" type="ORF">JIN81_14015</name>
</gene>
<dbReference type="Proteomes" id="UP000658278">
    <property type="component" value="Unassembled WGS sequence"/>
</dbReference>
<evidence type="ECO:0000256" key="1">
    <source>
        <dbReference type="SAM" id="MobiDB-lite"/>
    </source>
</evidence>
<evidence type="ECO:0000256" key="2">
    <source>
        <dbReference type="SAM" id="Phobius"/>
    </source>
</evidence>
<evidence type="ECO:0000313" key="4">
    <source>
        <dbReference type="Proteomes" id="UP000658278"/>
    </source>
</evidence>
<keyword evidence="2" id="KW-0472">Membrane</keyword>
<accession>A0A934RFC1</accession>
<reference evidence="3" key="1">
    <citation type="submission" date="2021-01" db="EMBL/GenBank/DDBJ databases">
        <title>Modified the classification status of verrucomicrobia.</title>
        <authorList>
            <person name="Feng X."/>
        </authorList>
    </citation>
    <scope>NUCLEOTIDE SEQUENCE</scope>
    <source>
        <strain evidence="3">KCTC 22201</strain>
    </source>
</reference>
<evidence type="ECO:0008006" key="5">
    <source>
        <dbReference type="Google" id="ProtNLM"/>
    </source>
</evidence>
<feature type="compositionally biased region" description="Pro residues" evidence="1">
    <location>
        <begin position="1"/>
        <end position="11"/>
    </location>
</feature>
<dbReference type="AlphaFoldDB" id="A0A934RFC1"/>
<protein>
    <recommendedName>
        <fullName evidence="5">DUF1559 domain-containing protein</fullName>
    </recommendedName>
</protein>
<organism evidence="3 4">
    <name type="scientific">Haloferula rosea</name>
    <dbReference type="NCBI Taxonomy" id="490093"/>
    <lineage>
        <taxon>Bacteria</taxon>
        <taxon>Pseudomonadati</taxon>
        <taxon>Verrucomicrobiota</taxon>
        <taxon>Verrucomicrobiia</taxon>
        <taxon>Verrucomicrobiales</taxon>
        <taxon>Verrucomicrobiaceae</taxon>
        <taxon>Haloferula</taxon>
    </lineage>
</organism>
<sequence length="245" mass="26893">MTMQEQPPPDVEPPEEVPPQGWHGLTHKKNFTAAMVITLVFMLVVVVLLSSPMILRSSKAAERTEAISNSKQVGLALLEFDQEYGRFPHETTVAEVRRTTSTGIDLSGSSSNAMFRQLIAYGIQSEDIFYCGHPEFRDKRPDNKIRGPQALEPGEVRFSYVAGLDTSMNPSLPLLAAPMKLGTTSFHDKPFSDKGVILRADLSAKALTIRAADGRLTIGGGQTLFDPKNGIWPAGHVIDLRHPEK</sequence>
<proteinExistence type="predicted"/>
<evidence type="ECO:0000313" key="3">
    <source>
        <dbReference type="EMBL" id="MBK1828144.1"/>
    </source>
</evidence>
<feature type="region of interest" description="Disordered" evidence="1">
    <location>
        <begin position="1"/>
        <end position="23"/>
    </location>
</feature>
<keyword evidence="4" id="KW-1185">Reference proteome</keyword>
<dbReference type="EMBL" id="JAENII010000011">
    <property type="protein sequence ID" value="MBK1828144.1"/>
    <property type="molecule type" value="Genomic_DNA"/>
</dbReference>
<keyword evidence="2" id="KW-0812">Transmembrane</keyword>
<name>A0A934RFC1_9BACT</name>
<comment type="caution">
    <text evidence="3">The sequence shown here is derived from an EMBL/GenBank/DDBJ whole genome shotgun (WGS) entry which is preliminary data.</text>
</comment>